<evidence type="ECO:0000313" key="4">
    <source>
        <dbReference type="EMBL" id="KAF9507020.1"/>
    </source>
</evidence>
<protein>
    <recommendedName>
        <fullName evidence="6">Macrofage activating glycoprotein</fullName>
    </recommendedName>
</protein>
<evidence type="ECO:0000256" key="1">
    <source>
        <dbReference type="SAM" id="MobiDB-lite"/>
    </source>
</evidence>
<organism evidence="4 5">
    <name type="scientific">Hydnum rufescens UP504</name>
    <dbReference type="NCBI Taxonomy" id="1448309"/>
    <lineage>
        <taxon>Eukaryota</taxon>
        <taxon>Fungi</taxon>
        <taxon>Dikarya</taxon>
        <taxon>Basidiomycota</taxon>
        <taxon>Agaricomycotina</taxon>
        <taxon>Agaricomycetes</taxon>
        <taxon>Cantharellales</taxon>
        <taxon>Hydnaceae</taxon>
        <taxon>Hydnum</taxon>
    </lineage>
</organism>
<evidence type="ECO:0000256" key="3">
    <source>
        <dbReference type="SAM" id="SignalP"/>
    </source>
</evidence>
<feature type="transmembrane region" description="Helical" evidence="2">
    <location>
        <begin position="346"/>
        <end position="371"/>
    </location>
</feature>
<dbReference type="EMBL" id="MU129092">
    <property type="protein sequence ID" value="KAF9507020.1"/>
    <property type="molecule type" value="Genomic_DNA"/>
</dbReference>
<dbReference type="AlphaFoldDB" id="A0A9P6AJK4"/>
<dbReference type="Proteomes" id="UP000886523">
    <property type="component" value="Unassembled WGS sequence"/>
</dbReference>
<keyword evidence="5" id="KW-1185">Reference proteome</keyword>
<accession>A0A9P6AJK4</accession>
<name>A0A9P6AJK4_9AGAM</name>
<dbReference type="OrthoDB" id="2564904at2759"/>
<proteinExistence type="predicted"/>
<feature type="chain" id="PRO_5040161515" description="Macrofage activating glycoprotein" evidence="3">
    <location>
        <begin position="20"/>
        <end position="372"/>
    </location>
</feature>
<evidence type="ECO:0000313" key="5">
    <source>
        <dbReference type="Proteomes" id="UP000886523"/>
    </source>
</evidence>
<keyword evidence="3" id="KW-0732">Signal</keyword>
<reference evidence="4" key="1">
    <citation type="journal article" date="2020" name="Nat. Commun.">
        <title>Large-scale genome sequencing of mycorrhizal fungi provides insights into the early evolution of symbiotic traits.</title>
        <authorList>
            <person name="Miyauchi S."/>
            <person name="Kiss E."/>
            <person name="Kuo A."/>
            <person name="Drula E."/>
            <person name="Kohler A."/>
            <person name="Sanchez-Garcia M."/>
            <person name="Morin E."/>
            <person name="Andreopoulos B."/>
            <person name="Barry K.W."/>
            <person name="Bonito G."/>
            <person name="Buee M."/>
            <person name="Carver A."/>
            <person name="Chen C."/>
            <person name="Cichocki N."/>
            <person name="Clum A."/>
            <person name="Culley D."/>
            <person name="Crous P.W."/>
            <person name="Fauchery L."/>
            <person name="Girlanda M."/>
            <person name="Hayes R.D."/>
            <person name="Keri Z."/>
            <person name="LaButti K."/>
            <person name="Lipzen A."/>
            <person name="Lombard V."/>
            <person name="Magnuson J."/>
            <person name="Maillard F."/>
            <person name="Murat C."/>
            <person name="Nolan M."/>
            <person name="Ohm R.A."/>
            <person name="Pangilinan J."/>
            <person name="Pereira M.F."/>
            <person name="Perotto S."/>
            <person name="Peter M."/>
            <person name="Pfister S."/>
            <person name="Riley R."/>
            <person name="Sitrit Y."/>
            <person name="Stielow J.B."/>
            <person name="Szollosi G."/>
            <person name="Zifcakova L."/>
            <person name="Stursova M."/>
            <person name="Spatafora J.W."/>
            <person name="Tedersoo L."/>
            <person name="Vaario L.M."/>
            <person name="Yamada A."/>
            <person name="Yan M."/>
            <person name="Wang P."/>
            <person name="Xu J."/>
            <person name="Bruns T."/>
            <person name="Baldrian P."/>
            <person name="Vilgalys R."/>
            <person name="Dunand C."/>
            <person name="Henrissat B."/>
            <person name="Grigoriev I.V."/>
            <person name="Hibbett D."/>
            <person name="Nagy L.G."/>
            <person name="Martin F.M."/>
        </authorList>
    </citation>
    <scope>NUCLEOTIDE SEQUENCE</scope>
    <source>
        <strain evidence="4">UP504</strain>
    </source>
</reference>
<keyword evidence="2" id="KW-0472">Membrane</keyword>
<gene>
    <name evidence="4" type="ORF">BS47DRAFT_1352137</name>
</gene>
<keyword evidence="2" id="KW-0812">Transmembrane</keyword>
<feature type="signal peptide" evidence="3">
    <location>
        <begin position="1"/>
        <end position="19"/>
    </location>
</feature>
<evidence type="ECO:0000256" key="2">
    <source>
        <dbReference type="SAM" id="Phobius"/>
    </source>
</evidence>
<comment type="caution">
    <text evidence="4">The sequence shown here is derived from an EMBL/GenBank/DDBJ whole genome shotgun (WGS) entry which is preliminary data.</text>
</comment>
<evidence type="ECO:0008006" key="6">
    <source>
        <dbReference type="Google" id="ProtNLM"/>
    </source>
</evidence>
<sequence length="372" mass="38514">MSIHTLSLSLLAATTAVVAQTIIPLTQRIFPYANIPYQVDTDPTGRGPQSGYNICNSTTEGPNSQCQTALINNIADFCVWGPATFNSTIGDTEAASVAWCSKPGHGSRVMTSGTLTGVQFLKAPAYVQVTGLINQVNINIAADDGGGELDPHGADERGNPLGALVYTNAFPSNNGNNNTYQQVIQWHNFMGSDVFCFKACDPAVATSAQYCNNLFDRIGCSYVAPASYAPNEYTVCDSDNQDPPGVYTNSAGVVTTYTQPPESLGPISTLPYVAKIPATSNCVTFQSAQLYASESSASSSTSSVKSTSAKSTTSVTGKSGSGSGSPTSTSTSKSSSAARPIRSSPFYGAGTGMFIAVSVSVMAGLGAVVVIL</sequence>
<keyword evidence="2" id="KW-1133">Transmembrane helix</keyword>
<feature type="region of interest" description="Disordered" evidence="1">
    <location>
        <begin position="299"/>
        <end position="339"/>
    </location>
</feature>